<dbReference type="SMART" id="SM01002">
    <property type="entry name" value="AlaDh_PNT_C"/>
    <property type="match status" value="1"/>
</dbReference>
<dbReference type="SUPFAM" id="SSF51735">
    <property type="entry name" value="NAD(P)-binding Rossmann-fold domains"/>
    <property type="match status" value="1"/>
</dbReference>
<dbReference type="InterPro" id="IPR036291">
    <property type="entry name" value="NAD(P)-bd_dom_sf"/>
</dbReference>
<dbReference type="GO" id="GO:0050661">
    <property type="term" value="F:NADP binding"/>
    <property type="evidence" value="ECO:0007669"/>
    <property type="project" value="TreeGrafter"/>
</dbReference>
<sequence length="387" mass="41834">MIIAVPRERGPRERRVSLVPETVARLTKLNHQVLVEEGAGIESGFSDQHYRDAGAEIVKPDAQWMKPADIVVTVQNTDFGPSSPYAYLRPGTIIIGMLGPLSSPPETFELMLQNKLTAFSMDAIPRISRAQSMDVLSSMSTVAGYRAALIGAEQLPRFFPLLMTAAGTITPAHVLVLGAGVAGLQAIATTHRLGAVVQAFDTRPVVREQVESLGASFLTLEIQTQQTQDGYAQALAEDLHQQEIKLLSKPVAEADVVITTALIPGKPAPLLVTKEMVANMRPGSVIVDLAAETGGNCELSRPGERTVTDNGVIIEAPLNITSQLAPHASQLYSRNVFNFLTHLFSMGLGQDGKELDFSDEIVARTMILRDGQILHDVLAKRMTQVRS</sequence>
<gene>
    <name evidence="10" type="ORF">C7B47_08165</name>
</gene>
<dbReference type="CDD" id="cd05304">
    <property type="entry name" value="Rubrum_tdh"/>
    <property type="match status" value="1"/>
</dbReference>
<dbReference type="GO" id="GO:0006740">
    <property type="term" value="P:NADPH regeneration"/>
    <property type="evidence" value="ECO:0007669"/>
    <property type="project" value="TreeGrafter"/>
</dbReference>
<evidence type="ECO:0000256" key="6">
    <source>
        <dbReference type="ARBA" id="ARBA00023027"/>
    </source>
</evidence>
<evidence type="ECO:0000313" key="11">
    <source>
        <dbReference type="Proteomes" id="UP000242705"/>
    </source>
</evidence>
<dbReference type="PANTHER" id="PTHR10160:SF19">
    <property type="entry name" value="PROTON-TRANSLOCATING NAD(P)(+) TRANSHYDROGENASE"/>
    <property type="match status" value="1"/>
</dbReference>
<dbReference type="GO" id="GO:0005886">
    <property type="term" value="C:plasma membrane"/>
    <property type="evidence" value="ECO:0007669"/>
    <property type="project" value="TreeGrafter"/>
</dbReference>
<evidence type="ECO:0000259" key="8">
    <source>
        <dbReference type="SMART" id="SM01002"/>
    </source>
</evidence>
<name>A0A1R0IH49_SULTH</name>
<evidence type="ECO:0000256" key="3">
    <source>
        <dbReference type="ARBA" id="ARBA00022741"/>
    </source>
</evidence>
<organism evidence="10 11">
    <name type="scientific">Sulfobacillus thermosulfidooxidans</name>
    <dbReference type="NCBI Taxonomy" id="28034"/>
    <lineage>
        <taxon>Bacteria</taxon>
        <taxon>Bacillati</taxon>
        <taxon>Bacillota</taxon>
        <taxon>Clostridia</taxon>
        <taxon>Eubacteriales</taxon>
        <taxon>Clostridiales Family XVII. Incertae Sedis</taxon>
        <taxon>Sulfobacillus</taxon>
    </lineage>
</organism>
<dbReference type="SMART" id="SM01003">
    <property type="entry name" value="AlaDh_PNT_N"/>
    <property type="match status" value="1"/>
</dbReference>
<dbReference type="SUPFAM" id="SSF52283">
    <property type="entry name" value="Formate/glycerate dehydrogenase catalytic domain-like"/>
    <property type="match status" value="1"/>
</dbReference>
<dbReference type="GO" id="GO:0008750">
    <property type="term" value="F:proton-translocating NAD(P)+ transhydrogenase activity"/>
    <property type="evidence" value="ECO:0007669"/>
    <property type="project" value="UniProtKB-EC"/>
</dbReference>
<comment type="caution">
    <text evidence="10">The sequence shown here is derived from an EMBL/GenBank/DDBJ whole genome shotgun (WGS) entry which is preliminary data.</text>
</comment>
<accession>A0A1R0IH49</accession>
<feature type="domain" description="Alanine dehydrogenase/pyridine nucleotide transhydrogenase N-terminal" evidence="9">
    <location>
        <begin position="4"/>
        <end position="143"/>
    </location>
</feature>
<evidence type="ECO:0000313" key="10">
    <source>
        <dbReference type="EMBL" id="PSR27524.1"/>
    </source>
</evidence>
<comment type="function">
    <text evidence="1">The transhydrogenation between NADH and NADP is coupled to respiration and ATP hydrolysis and functions as a proton pump across the membrane.</text>
</comment>
<dbReference type="InterPro" id="IPR007698">
    <property type="entry name" value="AlaDH/PNT_NAD(H)-bd"/>
</dbReference>
<evidence type="ECO:0000259" key="9">
    <source>
        <dbReference type="SMART" id="SM01003"/>
    </source>
</evidence>
<dbReference type="InterPro" id="IPR007886">
    <property type="entry name" value="AlaDH/PNT_N"/>
</dbReference>
<protein>
    <recommendedName>
        <fullName evidence="2">proton-translocating NAD(P)(+) transhydrogenase</fullName>
        <ecNumber evidence="2">7.1.1.1</ecNumber>
    </recommendedName>
</protein>
<dbReference type="EC" id="7.1.1.1" evidence="2"/>
<dbReference type="Pfam" id="PF05222">
    <property type="entry name" value="AlaDh_PNT_N"/>
    <property type="match status" value="1"/>
</dbReference>
<keyword evidence="3" id="KW-0547">Nucleotide-binding</keyword>
<dbReference type="PANTHER" id="PTHR10160">
    <property type="entry name" value="NAD(P) TRANSHYDROGENASE"/>
    <property type="match status" value="1"/>
</dbReference>
<keyword evidence="5" id="KW-1278">Translocase</keyword>
<evidence type="ECO:0000256" key="7">
    <source>
        <dbReference type="ARBA" id="ARBA00048202"/>
    </source>
</evidence>
<dbReference type="NCBIfam" id="NF006942">
    <property type="entry name" value="PRK09424.1"/>
    <property type="match status" value="1"/>
</dbReference>
<comment type="catalytic activity">
    <reaction evidence="7">
        <text>NAD(+) + NADPH + H(+)(in) = NADH + NADP(+) + H(+)(out)</text>
        <dbReference type="Rhea" id="RHEA:47992"/>
        <dbReference type="ChEBI" id="CHEBI:15378"/>
        <dbReference type="ChEBI" id="CHEBI:57540"/>
        <dbReference type="ChEBI" id="CHEBI:57783"/>
        <dbReference type="ChEBI" id="CHEBI:57945"/>
        <dbReference type="ChEBI" id="CHEBI:58349"/>
        <dbReference type="EC" id="7.1.1.1"/>
    </reaction>
</comment>
<dbReference type="EMBL" id="PXYX01000012">
    <property type="protein sequence ID" value="PSR27524.1"/>
    <property type="molecule type" value="Genomic_DNA"/>
</dbReference>
<evidence type="ECO:0000256" key="4">
    <source>
        <dbReference type="ARBA" id="ARBA00022857"/>
    </source>
</evidence>
<proteinExistence type="predicted"/>
<reference evidence="10 11" key="1">
    <citation type="journal article" date="2014" name="BMC Genomics">
        <title>Comparison of environmental and isolate Sulfobacillus genomes reveals diverse carbon, sulfur, nitrogen, and hydrogen metabolisms.</title>
        <authorList>
            <person name="Justice N.B."/>
            <person name="Norman A."/>
            <person name="Brown C.T."/>
            <person name="Singh A."/>
            <person name="Thomas B.C."/>
            <person name="Banfield J.F."/>
        </authorList>
    </citation>
    <scope>NUCLEOTIDE SEQUENCE [LARGE SCALE GENOMIC DNA]</scope>
    <source>
        <strain evidence="10">AMDSBA5</strain>
    </source>
</reference>
<evidence type="ECO:0000256" key="1">
    <source>
        <dbReference type="ARBA" id="ARBA00003943"/>
    </source>
</evidence>
<dbReference type="RefSeq" id="WP_020373214.1">
    <property type="nucleotide sequence ID" value="NZ_MDZD01000001.1"/>
</dbReference>
<dbReference type="AlphaFoldDB" id="A0A1R0IH49"/>
<dbReference type="Gene3D" id="3.40.50.720">
    <property type="entry name" value="NAD(P)-binding Rossmann-like Domain"/>
    <property type="match status" value="2"/>
</dbReference>
<keyword evidence="6" id="KW-0520">NAD</keyword>
<keyword evidence="4" id="KW-0521">NADP</keyword>
<dbReference type="Proteomes" id="UP000242705">
    <property type="component" value="Unassembled WGS sequence"/>
</dbReference>
<dbReference type="Pfam" id="PF01262">
    <property type="entry name" value="AlaDh_PNT_C"/>
    <property type="match status" value="1"/>
</dbReference>
<evidence type="ECO:0000256" key="2">
    <source>
        <dbReference type="ARBA" id="ARBA00012943"/>
    </source>
</evidence>
<evidence type="ECO:0000256" key="5">
    <source>
        <dbReference type="ARBA" id="ARBA00022967"/>
    </source>
</evidence>
<feature type="domain" description="Alanine dehydrogenase/pyridine nucleotide transhydrogenase NAD(H)-binding" evidence="8">
    <location>
        <begin position="152"/>
        <end position="316"/>
    </location>
</feature>